<sequence length="232" mass="25172">MSSPVLQGFTKSLAMTVVSEIGDRTFCIAAILAMRHPRKSVLFGCLSSVIVTTILSALVGWAAPSLISKEWAHYITTFLFFGFGLWSLWEAYNEDDDDNDELKHVEKQLNADTKAKTGKAKSDGKKGEDEDFKKQKRAFLNCFFSPVFLQAFSVTFFGEWGDKSQLATISLAADEDALAVILGGITAQTLCTVAAVIGGKSLASRISERLVTLLSGILFLAFGVLSLLSPVD</sequence>
<accession>A0ACC0J4T1</accession>
<evidence type="ECO:0000313" key="1">
    <source>
        <dbReference type="EMBL" id="KAI8031236.1"/>
    </source>
</evidence>
<reference evidence="1 2" key="1">
    <citation type="journal article" date="2022" name="Plant J.">
        <title>Chromosome-level genome of Camellia lanceoleosa provides a valuable resource for understanding genome evolution and self-incompatibility.</title>
        <authorList>
            <person name="Gong W."/>
            <person name="Xiao S."/>
            <person name="Wang L."/>
            <person name="Liao Z."/>
            <person name="Chang Y."/>
            <person name="Mo W."/>
            <person name="Hu G."/>
            <person name="Li W."/>
            <person name="Zhao G."/>
            <person name="Zhu H."/>
            <person name="Hu X."/>
            <person name="Ji K."/>
            <person name="Xiang X."/>
            <person name="Song Q."/>
            <person name="Yuan D."/>
            <person name="Jin S."/>
            <person name="Zhang L."/>
        </authorList>
    </citation>
    <scope>NUCLEOTIDE SEQUENCE [LARGE SCALE GENOMIC DNA]</scope>
    <source>
        <strain evidence="1">SQ_2022a</strain>
    </source>
</reference>
<dbReference type="Proteomes" id="UP001060215">
    <property type="component" value="Chromosome 1"/>
</dbReference>
<name>A0ACC0J4T1_9ERIC</name>
<dbReference type="EMBL" id="CM045758">
    <property type="protein sequence ID" value="KAI8031236.1"/>
    <property type="molecule type" value="Genomic_DNA"/>
</dbReference>
<gene>
    <name evidence="1" type="ORF">LOK49_LG01G03543</name>
</gene>
<organism evidence="1 2">
    <name type="scientific">Camellia lanceoleosa</name>
    <dbReference type="NCBI Taxonomy" id="1840588"/>
    <lineage>
        <taxon>Eukaryota</taxon>
        <taxon>Viridiplantae</taxon>
        <taxon>Streptophyta</taxon>
        <taxon>Embryophyta</taxon>
        <taxon>Tracheophyta</taxon>
        <taxon>Spermatophyta</taxon>
        <taxon>Magnoliopsida</taxon>
        <taxon>eudicotyledons</taxon>
        <taxon>Gunneridae</taxon>
        <taxon>Pentapetalae</taxon>
        <taxon>asterids</taxon>
        <taxon>Ericales</taxon>
        <taxon>Theaceae</taxon>
        <taxon>Camellia</taxon>
    </lineage>
</organism>
<proteinExistence type="predicted"/>
<keyword evidence="2" id="KW-1185">Reference proteome</keyword>
<evidence type="ECO:0000313" key="2">
    <source>
        <dbReference type="Proteomes" id="UP001060215"/>
    </source>
</evidence>
<protein>
    <submittedName>
        <fullName evidence="1">GDT1-like protein 4</fullName>
    </submittedName>
</protein>
<comment type="caution">
    <text evidence="1">The sequence shown here is derived from an EMBL/GenBank/DDBJ whole genome shotgun (WGS) entry which is preliminary data.</text>
</comment>